<reference evidence="4" key="1">
    <citation type="submission" date="2020-09" db="EMBL/GenBank/DDBJ databases">
        <title>Whole genome shotgun sequence of Streptomyces cinnamonensis NBRC 15873.</title>
        <authorList>
            <person name="Komaki H."/>
            <person name="Tamura T."/>
        </authorList>
    </citation>
    <scope>NUCLEOTIDE SEQUENCE [LARGE SCALE GENOMIC DNA]</scope>
    <source>
        <strain evidence="4">NBRC 15873</strain>
    </source>
</reference>
<comment type="caution">
    <text evidence="3">The sequence shown here is derived from an EMBL/GenBank/DDBJ whole genome shotgun (WGS) entry which is preliminary data.</text>
</comment>
<proteinExistence type="predicted"/>
<dbReference type="EMBL" id="BNDV01000010">
    <property type="protein sequence ID" value="GHI15293.1"/>
    <property type="molecule type" value="Genomic_DNA"/>
</dbReference>
<dbReference type="Proteomes" id="UP000660554">
    <property type="component" value="Unassembled WGS sequence"/>
</dbReference>
<feature type="signal peptide" evidence="2">
    <location>
        <begin position="1"/>
        <end position="30"/>
    </location>
</feature>
<dbReference type="GeneID" id="86958459"/>
<evidence type="ECO:0000313" key="3">
    <source>
        <dbReference type="EMBL" id="GHI15293.1"/>
    </source>
</evidence>
<organism evidence="3 4">
    <name type="scientific">Streptomyces virginiae</name>
    <name type="common">Streptomyces cinnamonensis</name>
    <dbReference type="NCBI Taxonomy" id="1961"/>
    <lineage>
        <taxon>Bacteria</taxon>
        <taxon>Bacillati</taxon>
        <taxon>Actinomycetota</taxon>
        <taxon>Actinomycetes</taxon>
        <taxon>Kitasatosporales</taxon>
        <taxon>Streptomycetaceae</taxon>
        <taxon>Streptomyces</taxon>
    </lineage>
</organism>
<evidence type="ECO:0000313" key="4">
    <source>
        <dbReference type="Proteomes" id="UP000660554"/>
    </source>
</evidence>
<evidence type="ECO:0000256" key="2">
    <source>
        <dbReference type="SAM" id="SignalP"/>
    </source>
</evidence>
<evidence type="ECO:0000256" key="1">
    <source>
        <dbReference type="SAM" id="MobiDB-lite"/>
    </source>
</evidence>
<name>A0ABQ3NR99_STRVG</name>
<dbReference type="RefSeq" id="WP_191869313.1">
    <property type="nucleotide sequence ID" value="NZ_BMRU01000017.1"/>
</dbReference>
<sequence>MPLIRTSVTRRPALLVAAALVALLAVGATAGAPVLTADRSTSVSADDASGPRPRHDHNEFNSRA</sequence>
<feature type="chain" id="PRO_5046888783" evidence="2">
    <location>
        <begin position="31"/>
        <end position="64"/>
    </location>
</feature>
<keyword evidence="2" id="KW-0732">Signal</keyword>
<keyword evidence="4" id="KW-1185">Reference proteome</keyword>
<protein>
    <submittedName>
        <fullName evidence="3">Uncharacterized protein</fullName>
    </submittedName>
</protein>
<feature type="region of interest" description="Disordered" evidence="1">
    <location>
        <begin position="36"/>
        <end position="64"/>
    </location>
</feature>
<gene>
    <name evidence="3" type="ORF">Scinn_47560</name>
</gene>
<accession>A0ABQ3NR99</accession>
<dbReference type="PROSITE" id="PS51318">
    <property type="entry name" value="TAT"/>
    <property type="match status" value="1"/>
</dbReference>
<dbReference type="InterPro" id="IPR006311">
    <property type="entry name" value="TAT_signal"/>
</dbReference>